<keyword evidence="3 5" id="KW-0690">Ribosome biogenesis</keyword>
<keyword evidence="4 5" id="KW-0539">Nucleus</keyword>
<protein>
    <recommendedName>
        <fullName evidence="5">Ribosome biogenesis regulatory protein</fullName>
    </recommendedName>
</protein>
<comment type="subcellular location">
    <subcellularLocation>
        <location evidence="1 5">Nucleus</location>
    </subcellularLocation>
</comment>
<proteinExistence type="inferred from homology"/>
<comment type="caution">
    <text evidence="6">The sequence shown here is derived from an EMBL/GenBank/DDBJ whole genome shotgun (WGS) entry which is preliminary data.</text>
</comment>
<dbReference type="EMBL" id="SBIQ01000002">
    <property type="protein sequence ID" value="KAF7684752.1"/>
    <property type="molecule type" value="Genomic_DNA"/>
</dbReference>
<gene>
    <name evidence="6" type="ORF">TCON_0045</name>
</gene>
<dbReference type="Proteomes" id="UP001516464">
    <property type="component" value="Unassembled WGS sequence"/>
</dbReference>
<evidence type="ECO:0000256" key="3">
    <source>
        <dbReference type="ARBA" id="ARBA00022517"/>
    </source>
</evidence>
<name>A0ABQ7I2R3_9MICR</name>
<dbReference type="Pfam" id="PF04939">
    <property type="entry name" value="RRS1"/>
    <property type="match status" value="1"/>
</dbReference>
<sequence length="127" mass="14972">MELDYQNLVIINNTEEIKNEEDVNTMILECVKQIQTKIKTFPSNRKKTDLIYKLPASTIRLPQAEEIKPKEKTTWEKFAEMKGIKKKKGRLVWDNELQKYIPRYGKGSRKMMEKISGVKELDVPKNQ</sequence>
<evidence type="ECO:0000256" key="5">
    <source>
        <dbReference type="RuleBase" id="RU364132"/>
    </source>
</evidence>
<comment type="function">
    <text evidence="5">Involved in ribosomal large subunit assembly.</text>
</comment>
<evidence type="ECO:0000313" key="6">
    <source>
        <dbReference type="EMBL" id="KAF7684752.1"/>
    </source>
</evidence>
<organism evidence="6 7">
    <name type="scientific">Astathelohania contejeani</name>
    <dbReference type="NCBI Taxonomy" id="164912"/>
    <lineage>
        <taxon>Eukaryota</taxon>
        <taxon>Fungi</taxon>
        <taxon>Fungi incertae sedis</taxon>
        <taxon>Microsporidia</taxon>
        <taxon>Astathelohaniidae</taxon>
        <taxon>Astathelohania</taxon>
    </lineage>
</organism>
<evidence type="ECO:0000256" key="1">
    <source>
        <dbReference type="ARBA" id="ARBA00004123"/>
    </source>
</evidence>
<keyword evidence="7" id="KW-1185">Reference proteome</keyword>
<comment type="similarity">
    <text evidence="2 5">Belongs to the RRS1 family.</text>
</comment>
<accession>A0ABQ7I2R3</accession>
<reference evidence="6 7" key="1">
    <citation type="submission" date="2019-01" db="EMBL/GenBank/DDBJ databases">
        <title>Genomes sequencing and comparative genomics of infectious freshwater microsporidia, Cucumispora dikerogammari and Thelohania contejeani.</title>
        <authorList>
            <person name="Cormier A."/>
            <person name="Giraud I."/>
            <person name="Wattier R."/>
            <person name="Teixeira M."/>
            <person name="Grandjean F."/>
            <person name="Rigaud T."/>
            <person name="Cordaux R."/>
        </authorList>
    </citation>
    <scope>NUCLEOTIDE SEQUENCE [LARGE SCALE GENOMIC DNA]</scope>
    <source>
        <strain evidence="6">T1</strain>
        <tissue evidence="6">Spores</tissue>
    </source>
</reference>
<dbReference type="InterPro" id="IPR007023">
    <property type="entry name" value="Ribosom_reg"/>
</dbReference>
<evidence type="ECO:0000256" key="4">
    <source>
        <dbReference type="ARBA" id="ARBA00023242"/>
    </source>
</evidence>
<evidence type="ECO:0000313" key="7">
    <source>
        <dbReference type="Proteomes" id="UP001516464"/>
    </source>
</evidence>
<evidence type="ECO:0000256" key="2">
    <source>
        <dbReference type="ARBA" id="ARBA00010077"/>
    </source>
</evidence>